<dbReference type="GO" id="GO:0016787">
    <property type="term" value="F:hydrolase activity"/>
    <property type="evidence" value="ECO:0007669"/>
    <property type="project" value="UniProtKB-KW"/>
</dbReference>
<dbReference type="InterPro" id="IPR050272">
    <property type="entry name" value="Isochorismatase-like_hydrls"/>
</dbReference>
<gene>
    <name evidence="3" type="ORF">LPC04_05335</name>
</gene>
<dbReference type="InterPro" id="IPR000868">
    <property type="entry name" value="Isochorismatase-like_dom"/>
</dbReference>
<dbReference type="PANTHER" id="PTHR43540">
    <property type="entry name" value="PEROXYUREIDOACRYLATE/UREIDOACRYLATE AMIDOHYDROLASE-RELATED"/>
    <property type="match status" value="1"/>
</dbReference>
<evidence type="ECO:0000259" key="2">
    <source>
        <dbReference type="Pfam" id="PF00857"/>
    </source>
</evidence>
<organism evidence="3 4">
    <name type="scientific">Scleromatobacter humisilvae</name>
    <dbReference type="NCBI Taxonomy" id="2897159"/>
    <lineage>
        <taxon>Bacteria</taxon>
        <taxon>Pseudomonadati</taxon>
        <taxon>Pseudomonadota</taxon>
        <taxon>Betaproteobacteria</taxon>
        <taxon>Burkholderiales</taxon>
        <taxon>Sphaerotilaceae</taxon>
        <taxon>Scleromatobacter</taxon>
    </lineage>
</organism>
<dbReference type="RefSeq" id="WP_275681142.1">
    <property type="nucleotide sequence ID" value="NZ_JAJLJH010000001.1"/>
</dbReference>
<dbReference type="EMBL" id="JAJLJH010000001">
    <property type="protein sequence ID" value="MCK9685131.1"/>
    <property type="molecule type" value="Genomic_DNA"/>
</dbReference>
<dbReference type="AlphaFoldDB" id="A0A9X1YP20"/>
<feature type="domain" description="Isochorismatase-like" evidence="2">
    <location>
        <begin position="14"/>
        <end position="188"/>
    </location>
</feature>
<evidence type="ECO:0000313" key="4">
    <source>
        <dbReference type="Proteomes" id="UP001139353"/>
    </source>
</evidence>
<keyword evidence="4" id="KW-1185">Reference proteome</keyword>
<accession>A0A9X1YP20</accession>
<protein>
    <submittedName>
        <fullName evidence="3">Hydrolase</fullName>
    </submittedName>
</protein>
<comment type="caution">
    <text evidence="3">The sequence shown here is derived from an EMBL/GenBank/DDBJ whole genome shotgun (WGS) entry which is preliminary data.</text>
</comment>
<proteinExistence type="predicted"/>
<dbReference type="InterPro" id="IPR036380">
    <property type="entry name" value="Isochorismatase-like_sf"/>
</dbReference>
<dbReference type="Proteomes" id="UP001139353">
    <property type="component" value="Unassembled WGS sequence"/>
</dbReference>
<dbReference type="CDD" id="cd00431">
    <property type="entry name" value="cysteine_hydrolases"/>
    <property type="match status" value="1"/>
</dbReference>
<dbReference type="PANTHER" id="PTHR43540:SF7">
    <property type="entry name" value="ISOCHORISMATASE FAMILY PROTEIN YECD"/>
    <property type="match status" value="1"/>
</dbReference>
<evidence type="ECO:0000313" key="3">
    <source>
        <dbReference type="EMBL" id="MCK9685131.1"/>
    </source>
</evidence>
<dbReference type="NCBIfam" id="NF008517">
    <property type="entry name" value="PRK11440.1"/>
    <property type="match status" value="1"/>
</dbReference>
<keyword evidence="1 3" id="KW-0378">Hydrolase</keyword>
<dbReference type="Gene3D" id="3.40.50.850">
    <property type="entry name" value="Isochorismatase-like"/>
    <property type="match status" value="1"/>
</dbReference>
<dbReference type="Pfam" id="PF00857">
    <property type="entry name" value="Isochorismatase"/>
    <property type="match status" value="1"/>
</dbReference>
<evidence type="ECO:0000256" key="1">
    <source>
        <dbReference type="ARBA" id="ARBA00022801"/>
    </source>
</evidence>
<reference evidence="3" key="1">
    <citation type="submission" date="2021-11" db="EMBL/GenBank/DDBJ databases">
        <title>BS-T2-15 a new species belonging to the Comamonadaceae family isolated from the soil of a French oak forest.</title>
        <authorList>
            <person name="Mieszkin S."/>
            <person name="Alain K."/>
        </authorList>
    </citation>
    <scope>NUCLEOTIDE SEQUENCE</scope>
    <source>
        <strain evidence="3">BS-T2-15</strain>
    </source>
</reference>
<dbReference type="SUPFAM" id="SSF52499">
    <property type="entry name" value="Isochorismatase-like hydrolases"/>
    <property type="match status" value="1"/>
</dbReference>
<name>A0A9X1YP20_9BURK</name>
<sequence>MSLSNPLSLDAATTALVLIDLQQGIVPYAKAPYDSAAVLANAVPLAAAFRAAKAPVVLVKVGFSADGGDALKATVDAPNPPGAPPANWLDDTPELPAQPGDIHILKRQWGAFHGTELDLQLRRRGIRTIVLAGIATSIGVESTARNAWELGYDIVFVEDATSGPDAGTHANSFEKIFPRLGRVRRTADVLAALK</sequence>